<evidence type="ECO:0000256" key="5">
    <source>
        <dbReference type="SAM" id="MobiDB-lite"/>
    </source>
</evidence>
<dbReference type="AlphaFoldDB" id="A0A5M8PFF0"/>
<reference evidence="8 9" key="1">
    <citation type="submission" date="2019-09" db="EMBL/GenBank/DDBJ databases">
        <title>The hologenome of the rock-dwelling lichen Lasallia pustulata.</title>
        <authorList>
            <person name="Greshake Tzovaras B."/>
            <person name="Segers F."/>
            <person name="Bicker A."/>
            <person name="Dal Grande F."/>
            <person name="Otte J."/>
            <person name="Hankeln T."/>
            <person name="Schmitt I."/>
            <person name="Ebersberger I."/>
        </authorList>
    </citation>
    <scope>NUCLEOTIDE SEQUENCE [LARGE SCALE GENOMIC DNA]</scope>
    <source>
        <strain evidence="8">A1-1</strain>
    </source>
</reference>
<feature type="transmembrane region" description="Helical" evidence="6">
    <location>
        <begin position="172"/>
        <end position="192"/>
    </location>
</feature>
<evidence type="ECO:0000256" key="1">
    <source>
        <dbReference type="ARBA" id="ARBA00004141"/>
    </source>
</evidence>
<name>A0A5M8PFF0_9LECA</name>
<feature type="region of interest" description="Disordered" evidence="5">
    <location>
        <begin position="1"/>
        <end position="24"/>
    </location>
</feature>
<proteinExistence type="predicted"/>
<feature type="transmembrane region" description="Helical" evidence="6">
    <location>
        <begin position="302"/>
        <end position="327"/>
    </location>
</feature>
<comment type="subcellular location">
    <subcellularLocation>
        <location evidence="1">Membrane</location>
        <topology evidence="1">Multi-pass membrane protein</topology>
    </subcellularLocation>
</comment>
<feature type="transmembrane region" description="Helical" evidence="6">
    <location>
        <begin position="379"/>
        <end position="400"/>
    </location>
</feature>
<dbReference type="InterPro" id="IPR036259">
    <property type="entry name" value="MFS_trans_sf"/>
</dbReference>
<evidence type="ECO:0000259" key="7">
    <source>
        <dbReference type="PROSITE" id="PS50850"/>
    </source>
</evidence>
<evidence type="ECO:0000313" key="8">
    <source>
        <dbReference type="EMBL" id="KAA6408049.1"/>
    </source>
</evidence>
<accession>A0A5M8PFF0</accession>
<feature type="compositionally biased region" description="Basic and acidic residues" evidence="5">
    <location>
        <begin position="1"/>
        <end position="11"/>
    </location>
</feature>
<feature type="transmembrane region" description="Helical" evidence="6">
    <location>
        <begin position="198"/>
        <end position="220"/>
    </location>
</feature>
<feature type="domain" description="Major facilitator superfamily (MFS) profile" evidence="7">
    <location>
        <begin position="73"/>
        <end position="503"/>
    </location>
</feature>
<sequence length="513" mass="56985">MSLKTDIESTTEKTSSPLSPPQLQDQKGYILDARLVPDHGLKTDKTGRTILIPQPSDDPNDPLNWGPAKKNLVLGVVAASAFLPEFGSALGIITSIPQAREWHIPQNTVLHSLVGNLAMLAFGSVFTVVGMNYFGRLPVLFWFTVFALWTAAFSAGASTFNEFMAARILNGFFSVVTYPATLIYVNDLFFLHEHARKVNAWAFSVLLAPYLGPLITSFMLTKVSWRWVFGLYTILTGLSLIAVVLFSEETYYDKSIPPDEQPKPVSRLSRLVGVEQLKSRRLHNSFGDALMRPIKTLLKPTVFISGVFYLLTYMWAIGINSTLSIFLQPLYHFGPRQIGFFYFAPIVAAILGFLVGHWLHDAVTHLYTRRHAGHLEPEARLLVLWLSTPLMIAGIVLVGFSLQRGWHYMLAAFAWGLYVFGLVITTVGINAYNLTSYPEASGEVTALIAFFRSVGGFVDTYVQVDWTRKIGPEKTLGTQAGIVGAAFLLIVAMQIYGKKLRTWSGPLNFSTTE</sequence>
<gene>
    <name evidence="8" type="ORF">FRX48_08400</name>
</gene>
<evidence type="ECO:0000313" key="9">
    <source>
        <dbReference type="Proteomes" id="UP000324767"/>
    </source>
</evidence>
<feature type="transmembrane region" description="Helical" evidence="6">
    <location>
        <begin position="72"/>
        <end position="93"/>
    </location>
</feature>
<protein>
    <submittedName>
        <fullName evidence="8">MFS transporter</fullName>
    </submittedName>
</protein>
<dbReference type="PROSITE" id="PS50850">
    <property type="entry name" value="MFS"/>
    <property type="match status" value="1"/>
</dbReference>
<dbReference type="SUPFAM" id="SSF103473">
    <property type="entry name" value="MFS general substrate transporter"/>
    <property type="match status" value="1"/>
</dbReference>
<evidence type="ECO:0000256" key="6">
    <source>
        <dbReference type="SAM" id="Phobius"/>
    </source>
</evidence>
<feature type="transmembrane region" description="Helical" evidence="6">
    <location>
        <begin position="339"/>
        <end position="359"/>
    </location>
</feature>
<dbReference type="GO" id="GO:0022857">
    <property type="term" value="F:transmembrane transporter activity"/>
    <property type="evidence" value="ECO:0007669"/>
    <property type="project" value="InterPro"/>
</dbReference>
<dbReference type="OrthoDB" id="2533084at2759"/>
<feature type="compositionally biased region" description="Polar residues" evidence="5">
    <location>
        <begin position="12"/>
        <end position="24"/>
    </location>
</feature>
<dbReference type="GO" id="GO:0005886">
    <property type="term" value="C:plasma membrane"/>
    <property type="evidence" value="ECO:0007669"/>
    <property type="project" value="TreeGrafter"/>
</dbReference>
<dbReference type="Pfam" id="PF07690">
    <property type="entry name" value="MFS_1"/>
    <property type="match status" value="1"/>
</dbReference>
<organism evidence="8 9">
    <name type="scientific">Lasallia pustulata</name>
    <dbReference type="NCBI Taxonomy" id="136370"/>
    <lineage>
        <taxon>Eukaryota</taxon>
        <taxon>Fungi</taxon>
        <taxon>Dikarya</taxon>
        <taxon>Ascomycota</taxon>
        <taxon>Pezizomycotina</taxon>
        <taxon>Lecanoromycetes</taxon>
        <taxon>OSLEUM clade</taxon>
        <taxon>Umbilicariomycetidae</taxon>
        <taxon>Umbilicariales</taxon>
        <taxon>Umbilicariaceae</taxon>
        <taxon>Lasallia</taxon>
    </lineage>
</organism>
<feature type="transmembrane region" description="Helical" evidence="6">
    <location>
        <begin position="476"/>
        <end position="496"/>
    </location>
</feature>
<dbReference type="Proteomes" id="UP000324767">
    <property type="component" value="Unassembled WGS sequence"/>
</dbReference>
<dbReference type="PANTHER" id="PTHR23502:SF187">
    <property type="entry name" value="TRANSPORTER, PUTATIVE (AFU_ORTHOLOGUE AFUA_2G17840)-RELATED"/>
    <property type="match status" value="1"/>
</dbReference>
<dbReference type="PANTHER" id="PTHR23502">
    <property type="entry name" value="MAJOR FACILITATOR SUPERFAMILY"/>
    <property type="match status" value="1"/>
</dbReference>
<feature type="transmembrane region" description="Helical" evidence="6">
    <location>
        <begin position="113"/>
        <end position="134"/>
    </location>
</feature>
<keyword evidence="3 6" id="KW-1133">Transmembrane helix</keyword>
<keyword evidence="2 6" id="KW-0812">Transmembrane</keyword>
<dbReference type="InterPro" id="IPR020846">
    <property type="entry name" value="MFS_dom"/>
</dbReference>
<dbReference type="InterPro" id="IPR011701">
    <property type="entry name" value="MFS"/>
</dbReference>
<feature type="transmembrane region" description="Helical" evidence="6">
    <location>
        <begin position="140"/>
        <end position="160"/>
    </location>
</feature>
<comment type="caution">
    <text evidence="8">The sequence shown here is derived from an EMBL/GenBank/DDBJ whole genome shotgun (WGS) entry which is preliminary data.</text>
</comment>
<evidence type="ECO:0000256" key="4">
    <source>
        <dbReference type="ARBA" id="ARBA00023136"/>
    </source>
</evidence>
<keyword evidence="4 6" id="KW-0472">Membrane</keyword>
<feature type="transmembrane region" description="Helical" evidence="6">
    <location>
        <begin position="227"/>
        <end position="247"/>
    </location>
</feature>
<dbReference type="Gene3D" id="1.20.1250.20">
    <property type="entry name" value="MFS general substrate transporter like domains"/>
    <property type="match status" value="1"/>
</dbReference>
<evidence type="ECO:0000256" key="3">
    <source>
        <dbReference type="ARBA" id="ARBA00022989"/>
    </source>
</evidence>
<dbReference type="EMBL" id="VXIT01000015">
    <property type="protein sequence ID" value="KAA6408049.1"/>
    <property type="molecule type" value="Genomic_DNA"/>
</dbReference>
<evidence type="ECO:0000256" key="2">
    <source>
        <dbReference type="ARBA" id="ARBA00022692"/>
    </source>
</evidence>
<feature type="transmembrane region" description="Helical" evidence="6">
    <location>
        <begin position="412"/>
        <end position="432"/>
    </location>
</feature>